<dbReference type="RefSeq" id="XP_019018267.1">
    <property type="nucleotide sequence ID" value="XM_019163877.1"/>
</dbReference>
<sequence length="683" mass="76771">MGTALFGKFKLATLTQKKAGPKKVERKTKSHKPAKTENEKLLERKTRKRSGCFCCRKRRIKCTGSKPSCDNCVKASYLCVWPNGDESLPHNTDFKLIKVNCGSQEEVKNEEQSIEMASFESSELCSPDDPLPLVRHSSPEAFGALMTVAAKHKSSEVVEDALFRKFLLEINSSVLLQVYPQLTTFPYLSPQDTHLYDAFVNGFITDISPQLAHFKLQPASAFIPSVIDNSIVQGLFFASGAAFLYSSTKNVEMRKLSTQKFIESAGQLNSYISTHDITGNSDWIIIYLLVAYLKLRFIHEGQRTETLSMISIIEAMKIWLTNKQKRSAGDERGSVPKITELDIEPVFDEVDGESMKIPDLGPPEGLDVESDTATAFSRLAKRFKLISSHCGPSSTVVANQPSVPVDPSSVETEMYLAFNEGNNKDKSSRVLLPYERTMIESFAFNYSSLMFVCDKSLIPQMTSPFVIFDMLRPYLSVPIYKCAVPWMNHPVAGAALPIFELQAKVCWLGHFSPLSEEHKKLVSKIRSVANFNTRPILPIEVHTKEPENVQKKLLESCYAAEFVSKAVFIYSTKLLYPDMEYDGELIQSTVEQAYENLLNISIQSQIHMILGFAFAVIGSVAVQKKHREYLVWKLKRLATVFCVSTFDTIICFYQIAWSKTADGTRERGWDTLDDAEAIKTLVI</sequence>
<feature type="domain" description="Zn(2)-C6 fungal-type" evidence="3">
    <location>
        <begin position="51"/>
        <end position="81"/>
    </location>
</feature>
<dbReference type="Pfam" id="PF00172">
    <property type="entry name" value="Zn_clus"/>
    <property type="match status" value="1"/>
</dbReference>
<dbReference type="OrthoDB" id="3598904at2759"/>
<dbReference type="SUPFAM" id="SSF57701">
    <property type="entry name" value="Zn2/Cys6 DNA-binding domain"/>
    <property type="match status" value="1"/>
</dbReference>
<name>A0A1E3NLY8_9ASCO</name>
<dbReference type="GeneID" id="30180564"/>
<evidence type="ECO:0000313" key="4">
    <source>
        <dbReference type="EMBL" id="ODQ47154.1"/>
    </source>
</evidence>
<feature type="region of interest" description="Disordered" evidence="2">
    <location>
        <begin position="17"/>
        <end position="39"/>
    </location>
</feature>
<evidence type="ECO:0000259" key="3">
    <source>
        <dbReference type="PROSITE" id="PS50048"/>
    </source>
</evidence>
<dbReference type="Gene3D" id="4.10.240.10">
    <property type="entry name" value="Zn(2)-C6 fungal-type DNA-binding domain"/>
    <property type="match status" value="1"/>
</dbReference>
<gene>
    <name evidence="4" type="ORF">PICMEDRAFT_71262</name>
</gene>
<dbReference type="EMBL" id="KV454002">
    <property type="protein sequence ID" value="ODQ47154.1"/>
    <property type="molecule type" value="Genomic_DNA"/>
</dbReference>
<keyword evidence="1" id="KW-0539">Nucleus</keyword>
<dbReference type="PANTHER" id="PTHR37534">
    <property type="entry name" value="TRANSCRIPTIONAL ACTIVATOR PROTEIN UGA3"/>
    <property type="match status" value="1"/>
</dbReference>
<dbReference type="PROSITE" id="PS00463">
    <property type="entry name" value="ZN2_CY6_FUNGAL_1"/>
    <property type="match status" value="1"/>
</dbReference>
<evidence type="ECO:0000256" key="2">
    <source>
        <dbReference type="SAM" id="MobiDB-lite"/>
    </source>
</evidence>
<protein>
    <recommendedName>
        <fullName evidence="3">Zn(2)-C6 fungal-type domain-containing protein</fullName>
    </recommendedName>
</protein>
<dbReference type="SMART" id="SM00066">
    <property type="entry name" value="GAL4"/>
    <property type="match status" value="1"/>
</dbReference>
<keyword evidence="5" id="KW-1185">Reference proteome</keyword>
<dbReference type="GO" id="GO:0008270">
    <property type="term" value="F:zinc ion binding"/>
    <property type="evidence" value="ECO:0007669"/>
    <property type="project" value="InterPro"/>
</dbReference>
<organism evidence="4 5">
    <name type="scientific">Pichia membranifaciens NRRL Y-2026</name>
    <dbReference type="NCBI Taxonomy" id="763406"/>
    <lineage>
        <taxon>Eukaryota</taxon>
        <taxon>Fungi</taxon>
        <taxon>Dikarya</taxon>
        <taxon>Ascomycota</taxon>
        <taxon>Saccharomycotina</taxon>
        <taxon>Pichiomycetes</taxon>
        <taxon>Pichiales</taxon>
        <taxon>Pichiaceae</taxon>
        <taxon>Pichia</taxon>
    </lineage>
</organism>
<accession>A0A1E3NLY8</accession>
<dbReference type="InterPro" id="IPR001138">
    <property type="entry name" value="Zn2Cys6_DnaBD"/>
</dbReference>
<evidence type="ECO:0000256" key="1">
    <source>
        <dbReference type="ARBA" id="ARBA00023242"/>
    </source>
</evidence>
<dbReference type="PROSITE" id="PS50048">
    <property type="entry name" value="ZN2_CY6_FUNGAL_2"/>
    <property type="match status" value="1"/>
</dbReference>
<dbReference type="InterPro" id="IPR036864">
    <property type="entry name" value="Zn2-C6_fun-type_DNA-bd_sf"/>
</dbReference>
<dbReference type="STRING" id="763406.A0A1E3NLY8"/>
<dbReference type="CDD" id="cd00067">
    <property type="entry name" value="GAL4"/>
    <property type="match status" value="1"/>
</dbReference>
<proteinExistence type="predicted"/>
<dbReference type="AlphaFoldDB" id="A0A1E3NLY8"/>
<dbReference type="PANTHER" id="PTHR37534:SF46">
    <property type="entry name" value="ZN(II)2CYS6 TRANSCRIPTION FACTOR (EUROFUNG)"/>
    <property type="match status" value="1"/>
</dbReference>
<evidence type="ECO:0000313" key="5">
    <source>
        <dbReference type="Proteomes" id="UP000094455"/>
    </source>
</evidence>
<reference evidence="4 5" key="1">
    <citation type="journal article" date="2016" name="Proc. Natl. Acad. Sci. U.S.A.">
        <title>Comparative genomics of biotechnologically important yeasts.</title>
        <authorList>
            <person name="Riley R."/>
            <person name="Haridas S."/>
            <person name="Wolfe K.H."/>
            <person name="Lopes M.R."/>
            <person name="Hittinger C.T."/>
            <person name="Goeker M."/>
            <person name="Salamov A.A."/>
            <person name="Wisecaver J.H."/>
            <person name="Long T.M."/>
            <person name="Calvey C.H."/>
            <person name="Aerts A.L."/>
            <person name="Barry K.W."/>
            <person name="Choi C."/>
            <person name="Clum A."/>
            <person name="Coughlan A.Y."/>
            <person name="Deshpande S."/>
            <person name="Douglass A.P."/>
            <person name="Hanson S.J."/>
            <person name="Klenk H.-P."/>
            <person name="LaButti K.M."/>
            <person name="Lapidus A."/>
            <person name="Lindquist E.A."/>
            <person name="Lipzen A.M."/>
            <person name="Meier-Kolthoff J.P."/>
            <person name="Ohm R.A."/>
            <person name="Otillar R.P."/>
            <person name="Pangilinan J.L."/>
            <person name="Peng Y."/>
            <person name="Rokas A."/>
            <person name="Rosa C.A."/>
            <person name="Scheuner C."/>
            <person name="Sibirny A.A."/>
            <person name="Slot J.C."/>
            <person name="Stielow J.B."/>
            <person name="Sun H."/>
            <person name="Kurtzman C.P."/>
            <person name="Blackwell M."/>
            <person name="Grigoriev I.V."/>
            <person name="Jeffries T.W."/>
        </authorList>
    </citation>
    <scope>NUCLEOTIDE SEQUENCE [LARGE SCALE GENOMIC DNA]</scope>
    <source>
        <strain evidence="4 5">NRRL Y-2026</strain>
    </source>
</reference>
<feature type="compositionally biased region" description="Basic residues" evidence="2">
    <location>
        <begin position="19"/>
        <end position="33"/>
    </location>
</feature>
<dbReference type="GO" id="GO:0000981">
    <property type="term" value="F:DNA-binding transcription factor activity, RNA polymerase II-specific"/>
    <property type="evidence" value="ECO:0007669"/>
    <property type="project" value="InterPro"/>
</dbReference>
<dbReference type="Proteomes" id="UP000094455">
    <property type="component" value="Unassembled WGS sequence"/>
</dbReference>